<evidence type="ECO:0000256" key="1">
    <source>
        <dbReference type="ARBA" id="ARBA00022574"/>
    </source>
</evidence>
<dbReference type="Gene3D" id="2.130.10.10">
    <property type="entry name" value="YVTN repeat-like/Quinoprotein amine dehydrogenase"/>
    <property type="match status" value="4"/>
</dbReference>
<dbReference type="SUPFAM" id="SSF50998">
    <property type="entry name" value="Quinoprotein alcohol dehydrogenase-like"/>
    <property type="match status" value="2"/>
</dbReference>
<dbReference type="SMART" id="SM00320">
    <property type="entry name" value="WD40"/>
    <property type="match status" value="10"/>
</dbReference>
<dbReference type="PROSITE" id="PS50294">
    <property type="entry name" value="WD_REPEATS_REGION"/>
    <property type="match status" value="5"/>
</dbReference>
<gene>
    <name evidence="7" type="primary">LOC110985654</name>
</gene>
<evidence type="ECO:0000313" key="7">
    <source>
        <dbReference type="RefSeq" id="XP_022102527.1"/>
    </source>
</evidence>
<dbReference type="Gene3D" id="3.40.50.300">
    <property type="entry name" value="P-loop containing nucleotide triphosphate hydrolases"/>
    <property type="match status" value="1"/>
</dbReference>
<feature type="repeat" description="WD" evidence="3">
    <location>
        <begin position="1431"/>
        <end position="1472"/>
    </location>
</feature>
<dbReference type="InterPro" id="IPR011047">
    <property type="entry name" value="Quinoprotein_ADH-like_sf"/>
</dbReference>
<accession>A0A8B7ZC26</accession>
<dbReference type="RefSeq" id="XP_022102527.1">
    <property type="nucleotide sequence ID" value="XM_022246835.1"/>
</dbReference>
<dbReference type="InterPro" id="IPR001680">
    <property type="entry name" value="WD40_rpt"/>
</dbReference>
<dbReference type="OrthoDB" id="2325716at2759"/>
<dbReference type="Pfam" id="PF00400">
    <property type="entry name" value="WD40"/>
    <property type="match status" value="6"/>
</dbReference>
<dbReference type="Proteomes" id="UP000694845">
    <property type="component" value="Unplaced"/>
</dbReference>
<dbReference type="Gene3D" id="1.25.40.370">
    <property type="match status" value="1"/>
</dbReference>
<dbReference type="InterPro" id="IPR007111">
    <property type="entry name" value="NACHT_NTPase"/>
</dbReference>
<dbReference type="KEGG" id="aplc:110985654"/>
<feature type="compositionally biased region" description="Polar residues" evidence="4">
    <location>
        <begin position="1598"/>
        <end position="1611"/>
    </location>
</feature>
<dbReference type="InterPro" id="IPR052752">
    <property type="entry name" value="NACHT-WD_repeat"/>
</dbReference>
<dbReference type="PRINTS" id="PR00320">
    <property type="entry name" value="GPROTEINBRPT"/>
</dbReference>
<feature type="repeat" description="WD" evidence="3">
    <location>
        <begin position="1216"/>
        <end position="1257"/>
    </location>
</feature>
<dbReference type="PROSITE" id="PS00678">
    <property type="entry name" value="WD_REPEATS_1"/>
    <property type="match status" value="3"/>
</dbReference>
<dbReference type="InterPro" id="IPR020472">
    <property type="entry name" value="WD40_PAC1"/>
</dbReference>
<evidence type="ECO:0000256" key="4">
    <source>
        <dbReference type="SAM" id="MobiDB-lite"/>
    </source>
</evidence>
<protein>
    <submittedName>
        <fullName evidence="7">NACHT domain- and WD repeat-containing protein 1-like</fullName>
    </submittedName>
</protein>
<organism evidence="6 7">
    <name type="scientific">Acanthaster planci</name>
    <name type="common">Crown-of-thorns starfish</name>
    <dbReference type="NCBI Taxonomy" id="133434"/>
    <lineage>
        <taxon>Eukaryota</taxon>
        <taxon>Metazoa</taxon>
        <taxon>Echinodermata</taxon>
        <taxon>Eleutherozoa</taxon>
        <taxon>Asterozoa</taxon>
        <taxon>Asteroidea</taxon>
        <taxon>Valvatacea</taxon>
        <taxon>Valvatida</taxon>
        <taxon>Acanthasteridae</taxon>
        <taxon>Acanthaster</taxon>
    </lineage>
</organism>
<dbReference type="CDD" id="cd00200">
    <property type="entry name" value="WD40"/>
    <property type="match status" value="1"/>
</dbReference>
<evidence type="ECO:0000256" key="3">
    <source>
        <dbReference type="PROSITE-ProRule" id="PRU00221"/>
    </source>
</evidence>
<keyword evidence="6" id="KW-1185">Reference proteome</keyword>
<name>A0A8B7ZC26_ACAPL</name>
<proteinExistence type="predicted"/>
<feature type="compositionally biased region" description="Polar residues" evidence="4">
    <location>
        <begin position="1568"/>
        <end position="1582"/>
    </location>
</feature>
<keyword evidence="2" id="KW-0677">Repeat</keyword>
<dbReference type="InterPro" id="IPR027417">
    <property type="entry name" value="P-loop_NTPase"/>
</dbReference>
<dbReference type="InterPro" id="IPR019775">
    <property type="entry name" value="WD40_repeat_CS"/>
</dbReference>
<feature type="repeat" description="WD" evidence="3">
    <location>
        <begin position="1474"/>
        <end position="1516"/>
    </location>
</feature>
<dbReference type="InterPro" id="IPR015943">
    <property type="entry name" value="WD40/YVTN_repeat-like_dom_sf"/>
</dbReference>
<dbReference type="PANTHER" id="PTHR19871:SF14">
    <property type="entry name" value="DUF4062 DOMAIN-CONTAINING PROTEIN"/>
    <property type="match status" value="1"/>
</dbReference>
<feature type="repeat" description="WD" evidence="3">
    <location>
        <begin position="807"/>
        <end position="848"/>
    </location>
</feature>
<evidence type="ECO:0000259" key="5">
    <source>
        <dbReference type="Pfam" id="PF05729"/>
    </source>
</evidence>
<feature type="repeat" description="WD" evidence="3">
    <location>
        <begin position="1167"/>
        <end position="1208"/>
    </location>
</feature>
<evidence type="ECO:0000313" key="6">
    <source>
        <dbReference type="Proteomes" id="UP000694845"/>
    </source>
</evidence>
<dbReference type="GeneID" id="110985654"/>
<reference evidence="7" key="1">
    <citation type="submission" date="2025-08" db="UniProtKB">
        <authorList>
            <consortium name="RefSeq"/>
        </authorList>
    </citation>
    <scope>IDENTIFICATION</scope>
</reference>
<dbReference type="PANTHER" id="PTHR19871">
    <property type="entry name" value="BETA TRANSDUCIN-RELATED PROTEIN"/>
    <property type="match status" value="1"/>
</dbReference>
<dbReference type="SUPFAM" id="SSF52540">
    <property type="entry name" value="P-loop containing nucleoside triphosphate hydrolases"/>
    <property type="match status" value="1"/>
</dbReference>
<dbReference type="OMA" id="NCYAVAI"/>
<dbReference type="PROSITE" id="PS50082">
    <property type="entry name" value="WD_REPEATS_2"/>
    <property type="match status" value="6"/>
</dbReference>
<dbReference type="Pfam" id="PF05729">
    <property type="entry name" value="NACHT"/>
    <property type="match status" value="1"/>
</dbReference>
<evidence type="ECO:0000256" key="2">
    <source>
        <dbReference type="ARBA" id="ARBA00022737"/>
    </source>
</evidence>
<keyword evidence="1 3" id="KW-0853">WD repeat</keyword>
<feature type="repeat" description="WD" evidence="3">
    <location>
        <begin position="1389"/>
        <end position="1430"/>
    </location>
</feature>
<feature type="region of interest" description="Disordered" evidence="4">
    <location>
        <begin position="1554"/>
        <end position="1611"/>
    </location>
</feature>
<feature type="domain" description="NACHT" evidence="5">
    <location>
        <begin position="401"/>
        <end position="571"/>
    </location>
</feature>
<sequence length="1611" mass="181154">MEAGSTANVQVVLTGNLSVELPKQRSKVVRIFTSSTFTDTSVERNALMGETYPRLKDYCKSRHGLEFQVIDMRWGVRDEATDDHMTSQLCMAEIAGCQRLSVGPNFVTFLCQKYGYRPFPPKIENEEFKILRETLMDNGKPIKTLDKWFICDENCIPPVYVLQPISSRLPYFNRQDDPEKMRAHKTEWWATFEQVQGQLRFAANQAEKRGLLAADRAKKYRISVTHDEVDHGILNAPSDRQNHCLCFIRKFSDLESKCEAREASKFLDLLDRNVDIEAGELLSDLRDNKVPQALPPSNIIVTDLGEWTKDGVNLENDNHSKYIKGFLDTFYAKIVSMVEIGVSKEKLASLEDPLHQEILQHLAFSLTKCVGFQGRDDIIKKVQDYIMQRVKCDDDKDGVPMVLYGESGSGKTSIMAKCAALVQQSWLCGTDTVMMLRFLGTSPNTSSIQRVLTTLCKQIIQVFNRTDFQVPTEYNKLVAAFIETMKFATVERPLVIFLDSLDQLSSDHGAHRMVWLPKSLPPNVALVVSTLPKEHGILEKVKERVPDLSQYTEVAPFSHVESTDILKSWLATAEKRVTNADGVTVMYWYHRQFIETARQRYLNDDSLKKKLHKTCAEYFDGTWSEGRKKPCRYSALQVERFGVPAEAEEDRKVSSQPLTFSVTQNESEGIVTFNLRKLTQLPFHLMEAEEWNTLKTSVLFNFDFMLSKVKALSMQDVLADFSKAEEKIDDAEIVILLGALRLSSSVISNNPNQLAPELMGRLMDAATTFPRMKSLLEQAKIVGRLSHPMLPVSTCLQPPGGMLLASLEGHTEEVVSMAITSDSRLVVTGSKDNTARIWQIENGTLVHILNGHREAVYGIEITPDDQSCVTYTHNGEYMKSGKICVWNMETGDLIHRLKGHTGKGQSNLAITLDGKYAVSGLQTTVSYDDDNEDTDYDDDEVIADSKQRHKEAKRKELMAEEDEAWDEEEYDDENRDVVIIWNLESGQTMHWLYKHTDEIKGVLTTEIDERQVAITFSQDHTLILWDILKGETIREMTDADTFPIWKVTLSEDRRLLALHGCEISLHSFPDCKYLGDSRDPESNSTVETMYITRDNSRVISGHVCGAVRMYGTGKNTERTLLKKQDCFERDGPVTSMAVTPNEMHVIAALKMSEAVVLNLETLEVEAKLPHILNVLTVAVTPDGSKILTGSEDKNVRIWDVANLKTSNSSDEPELAISKHDGYTYEALTLNADDKVITTGSDKTIKLWDVRSGKLIKSIGDPTGGNCYAVAISRDDTFMVGSSSGWYVLTLPDLVLQRKFREQWITPSHCVITPDNSRLVAGLGQPKFEIRILHVETGQTLEVIKLRSTAFCMLRYGVFINQYKIGMYDSSGKTKILQLIDSNQGQVISELRHADRVLSFAVSADERRLVAGCSDHDIDLWDLTTFSHITTMKAHTGRVTAVSFSPDGNHVASGADGGEVIIWDVQSQSLKHSMKQAHESDVSNVIFSPDGRFLVSSGQDDNYIQVWDTQTGKHLMKYHTYAKTSSIIMSAKCNTAIVTLQDGRVAFLTFSPSVPSFTSSKKSAPASVSGISMSPHSPMTGEQQPHVKRQMQQMRDARLQNQPRKSKTCQVL</sequence>